<dbReference type="Pfam" id="PF02949">
    <property type="entry name" value="7tm_6"/>
    <property type="match status" value="1"/>
</dbReference>
<dbReference type="GO" id="GO:0007165">
    <property type="term" value="P:signal transduction"/>
    <property type="evidence" value="ECO:0007669"/>
    <property type="project" value="UniProtKB-KW"/>
</dbReference>
<dbReference type="PANTHER" id="PTHR21137">
    <property type="entry name" value="ODORANT RECEPTOR"/>
    <property type="match status" value="1"/>
</dbReference>
<evidence type="ECO:0000256" key="10">
    <source>
        <dbReference type="SAM" id="Phobius"/>
    </source>
</evidence>
<evidence type="ECO:0000313" key="12">
    <source>
        <dbReference type="Proteomes" id="UP001566132"/>
    </source>
</evidence>
<evidence type="ECO:0000256" key="9">
    <source>
        <dbReference type="ARBA" id="ARBA00023224"/>
    </source>
</evidence>
<proteinExistence type="predicted"/>
<dbReference type="Proteomes" id="UP001566132">
    <property type="component" value="Unassembled WGS sequence"/>
</dbReference>
<name>A0ABD1EMB6_HYPHA</name>
<keyword evidence="9" id="KW-0807">Transducer</keyword>
<evidence type="ECO:0000256" key="5">
    <source>
        <dbReference type="ARBA" id="ARBA00022725"/>
    </source>
</evidence>
<keyword evidence="8" id="KW-0675">Receptor</keyword>
<evidence type="ECO:0000256" key="7">
    <source>
        <dbReference type="ARBA" id="ARBA00023136"/>
    </source>
</evidence>
<comment type="caution">
    <text evidence="11">The sequence shown here is derived from an EMBL/GenBank/DDBJ whole genome shotgun (WGS) entry which is preliminary data.</text>
</comment>
<protein>
    <submittedName>
        <fullName evidence="11">Uncharacterized protein</fullName>
    </submittedName>
</protein>
<evidence type="ECO:0000256" key="1">
    <source>
        <dbReference type="ARBA" id="ARBA00004651"/>
    </source>
</evidence>
<dbReference type="AlphaFoldDB" id="A0ABD1EMB6"/>
<organism evidence="11 12">
    <name type="scientific">Hypothenemus hampei</name>
    <name type="common">Coffee berry borer</name>
    <dbReference type="NCBI Taxonomy" id="57062"/>
    <lineage>
        <taxon>Eukaryota</taxon>
        <taxon>Metazoa</taxon>
        <taxon>Ecdysozoa</taxon>
        <taxon>Arthropoda</taxon>
        <taxon>Hexapoda</taxon>
        <taxon>Insecta</taxon>
        <taxon>Pterygota</taxon>
        <taxon>Neoptera</taxon>
        <taxon>Endopterygota</taxon>
        <taxon>Coleoptera</taxon>
        <taxon>Polyphaga</taxon>
        <taxon>Cucujiformia</taxon>
        <taxon>Curculionidae</taxon>
        <taxon>Scolytinae</taxon>
        <taxon>Hypothenemus</taxon>
    </lineage>
</organism>
<keyword evidence="3" id="KW-0716">Sensory transduction</keyword>
<sequence>MESIFAFGIFGQFFFSTIGICFVAMYLILPMNTENDTTFVQYLTGAYALIYMFLDITLYCIFGHLVISESLSVSSAIYSSNWYDIHPMLRKDLIVFRESARIPATLTVGKLFPLTFETLIKLLRITYSFFACLKASN</sequence>
<feature type="transmembrane region" description="Helical" evidence="10">
    <location>
        <begin position="7"/>
        <end position="28"/>
    </location>
</feature>
<dbReference type="PANTHER" id="PTHR21137:SF35">
    <property type="entry name" value="ODORANT RECEPTOR 19A-RELATED"/>
    <property type="match status" value="1"/>
</dbReference>
<evidence type="ECO:0000313" key="11">
    <source>
        <dbReference type="EMBL" id="KAL1497439.1"/>
    </source>
</evidence>
<evidence type="ECO:0000256" key="6">
    <source>
        <dbReference type="ARBA" id="ARBA00022989"/>
    </source>
</evidence>
<dbReference type="GO" id="GO:0007608">
    <property type="term" value="P:sensory perception of smell"/>
    <property type="evidence" value="ECO:0007669"/>
    <property type="project" value="UniProtKB-KW"/>
</dbReference>
<accession>A0ABD1EMB6</accession>
<dbReference type="GO" id="GO:0005886">
    <property type="term" value="C:plasma membrane"/>
    <property type="evidence" value="ECO:0007669"/>
    <property type="project" value="UniProtKB-SubCell"/>
</dbReference>
<keyword evidence="12" id="KW-1185">Reference proteome</keyword>
<feature type="transmembrane region" description="Helical" evidence="10">
    <location>
        <begin position="48"/>
        <end position="67"/>
    </location>
</feature>
<keyword evidence="5" id="KW-0552">Olfaction</keyword>
<keyword evidence="7 10" id="KW-0472">Membrane</keyword>
<evidence type="ECO:0000256" key="4">
    <source>
        <dbReference type="ARBA" id="ARBA00022692"/>
    </source>
</evidence>
<gene>
    <name evidence="11" type="ORF">ABEB36_008413</name>
</gene>
<comment type="subcellular location">
    <subcellularLocation>
        <location evidence="1">Cell membrane</location>
        <topology evidence="1">Multi-pass membrane protein</topology>
    </subcellularLocation>
</comment>
<dbReference type="InterPro" id="IPR004117">
    <property type="entry name" value="7tm6_olfct_rcpt"/>
</dbReference>
<dbReference type="EMBL" id="JBDJPC010000006">
    <property type="protein sequence ID" value="KAL1497439.1"/>
    <property type="molecule type" value="Genomic_DNA"/>
</dbReference>
<keyword evidence="2" id="KW-1003">Cell membrane</keyword>
<keyword evidence="4 10" id="KW-0812">Transmembrane</keyword>
<evidence type="ECO:0000256" key="2">
    <source>
        <dbReference type="ARBA" id="ARBA00022475"/>
    </source>
</evidence>
<keyword evidence="6 10" id="KW-1133">Transmembrane helix</keyword>
<reference evidence="11 12" key="1">
    <citation type="submission" date="2024-05" db="EMBL/GenBank/DDBJ databases">
        <title>Genetic variation in Jamaican populations of the coffee berry borer (Hypothenemus hampei).</title>
        <authorList>
            <person name="Errbii M."/>
            <person name="Myrie A."/>
        </authorList>
    </citation>
    <scope>NUCLEOTIDE SEQUENCE [LARGE SCALE GENOMIC DNA]</scope>
    <source>
        <strain evidence="11">JA-Hopewell-2020-01-JO</strain>
        <tissue evidence="11">Whole body</tissue>
    </source>
</reference>
<evidence type="ECO:0000256" key="3">
    <source>
        <dbReference type="ARBA" id="ARBA00022606"/>
    </source>
</evidence>
<evidence type="ECO:0000256" key="8">
    <source>
        <dbReference type="ARBA" id="ARBA00023170"/>
    </source>
</evidence>